<dbReference type="HAMAP" id="MF_02065">
    <property type="entry name" value="MltG"/>
    <property type="match status" value="1"/>
</dbReference>
<name>A0ABS6FZ34_9BACL</name>
<keyword evidence="9" id="KW-1185">Reference proteome</keyword>
<proteinExistence type="inferred from homology"/>
<gene>
    <name evidence="7 8" type="primary">mltG</name>
    <name evidence="8" type="ORF">KQJ23_21315</name>
</gene>
<organism evidence="8 9">
    <name type="scientific">Paenibacillus brevis</name>
    <dbReference type="NCBI Taxonomy" id="2841508"/>
    <lineage>
        <taxon>Bacteria</taxon>
        <taxon>Bacillati</taxon>
        <taxon>Bacillota</taxon>
        <taxon>Bacilli</taxon>
        <taxon>Bacillales</taxon>
        <taxon>Paenibacillaceae</taxon>
        <taxon>Paenibacillus</taxon>
    </lineage>
</organism>
<comment type="function">
    <text evidence="7">Functions as a peptidoglycan terminase that cleaves nascent peptidoglycan strands endolytically to terminate their elongation.</text>
</comment>
<evidence type="ECO:0000256" key="1">
    <source>
        <dbReference type="ARBA" id="ARBA00022475"/>
    </source>
</evidence>
<evidence type="ECO:0000313" key="8">
    <source>
        <dbReference type="EMBL" id="MBU5674385.1"/>
    </source>
</evidence>
<evidence type="ECO:0000256" key="7">
    <source>
        <dbReference type="HAMAP-Rule" id="MF_02065"/>
    </source>
</evidence>
<evidence type="ECO:0000256" key="6">
    <source>
        <dbReference type="ARBA" id="ARBA00023316"/>
    </source>
</evidence>
<dbReference type="EC" id="4.2.2.29" evidence="7"/>
<dbReference type="Pfam" id="PF02618">
    <property type="entry name" value="YceG"/>
    <property type="match status" value="1"/>
</dbReference>
<evidence type="ECO:0000256" key="3">
    <source>
        <dbReference type="ARBA" id="ARBA00022989"/>
    </source>
</evidence>
<feature type="site" description="Important for catalytic activity" evidence="7">
    <location>
        <position position="255"/>
    </location>
</feature>
<evidence type="ECO:0000256" key="5">
    <source>
        <dbReference type="ARBA" id="ARBA00023239"/>
    </source>
</evidence>
<feature type="transmembrane region" description="Helical" evidence="7">
    <location>
        <begin position="31"/>
        <end position="51"/>
    </location>
</feature>
<dbReference type="InterPro" id="IPR003770">
    <property type="entry name" value="MLTG-like"/>
</dbReference>
<accession>A0ABS6FZ34</accession>
<comment type="subcellular location">
    <subcellularLocation>
        <location evidence="7">Cell membrane</location>
        <topology evidence="7">Single-pass membrane protein</topology>
    </subcellularLocation>
</comment>
<dbReference type="PANTHER" id="PTHR30518:SF2">
    <property type="entry name" value="ENDOLYTIC MUREIN TRANSGLYCOSYLASE"/>
    <property type="match status" value="1"/>
</dbReference>
<dbReference type="EMBL" id="JAHLQJ010000026">
    <property type="protein sequence ID" value="MBU5674385.1"/>
    <property type="molecule type" value="Genomic_DNA"/>
</dbReference>
<keyword evidence="1 7" id="KW-1003">Cell membrane</keyword>
<keyword evidence="2 7" id="KW-0812">Transmembrane</keyword>
<evidence type="ECO:0000313" key="9">
    <source>
        <dbReference type="Proteomes" id="UP000743001"/>
    </source>
</evidence>
<comment type="similarity">
    <text evidence="7">Belongs to the transglycosylase MltG family.</text>
</comment>
<protein>
    <recommendedName>
        <fullName evidence="7">Endolytic murein transglycosylase</fullName>
        <ecNumber evidence="7">4.2.2.29</ecNumber>
    </recommendedName>
    <alternativeName>
        <fullName evidence="7">Peptidoglycan lytic transglycosylase</fullName>
    </alternativeName>
    <alternativeName>
        <fullName evidence="7">Peptidoglycan polymerization terminase</fullName>
    </alternativeName>
</protein>
<keyword evidence="5 7" id="KW-0456">Lyase</keyword>
<keyword evidence="6 7" id="KW-0961">Cell wall biogenesis/degradation</keyword>
<sequence>MCDIIDRTGKGGRTALFGCKGVDLLRKVLKWFGILFLILILGAAAGGWYVYSGMQPVDSAEQDVRITIEPGTGTNAIADLLEENGLIKNSFFFVSYLKWKSEGSRFQAGIYDLKPGVTYDEIISKLNSGDVVKAEMIRFTIPEGYTVMQMADKLAEQGIADKEIFLELVKQGNGLTSPLLSDLPSEDALKYRLEGYLFPETYELKKGSTEADIVNRMLEETAKRLDGIDDFEAKLSKTGLSLNELMTMASLIEREVVADSERRTVAGVIYNRLEKDMKLEIDATVQYLLDKPKERLLNSDLRSVDSPYNTYLYAGLPPGPIAAPSLKSIEAALEPEASEYLFYVTKKDGSGEHLFAKTYKEHLKNIETSKN</sequence>
<evidence type="ECO:0000256" key="4">
    <source>
        <dbReference type="ARBA" id="ARBA00023136"/>
    </source>
</evidence>
<keyword evidence="3 7" id="KW-1133">Transmembrane helix</keyword>
<keyword evidence="4 7" id="KW-0472">Membrane</keyword>
<dbReference type="PANTHER" id="PTHR30518">
    <property type="entry name" value="ENDOLYTIC MUREIN TRANSGLYCOSYLASE"/>
    <property type="match status" value="1"/>
</dbReference>
<dbReference type="Proteomes" id="UP000743001">
    <property type="component" value="Unassembled WGS sequence"/>
</dbReference>
<comment type="caution">
    <text evidence="8">The sequence shown here is derived from an EMBL/GenBank/DDBJ whole genome shotgun (WGS) entry which is preliminary data.</text>
</comment>
<dbReference type="NCBIfam" id="TIGR00247">
    <property type="entry name" value="endolytic transglycosylase MltG"/>
    <property type="match status" value="1"/>
</dbReference>
<dbReference type="CDD" id="cd08010">
    <property type="entry name" value="MltG_like"/>
    <property type="match status" value="1"/>
</dbReference>
<evidence type="ECO:0000256" key="2">
    <source>
        <dbReference type="ARBA" id="ARBA00022692"/>
    </source>
</evidence>
<reference evidence="8 9" key="1">
    <citation type="submission" date="2021-06" db="EMBL/GenBank/DDBJ databases">
        <authorList>
            <person name="Sun Q."/>
            <person name="Li D."/>
        </authorList>
    </citation>
    <scope>NUCLEOTIDE SEQUENCE [LARGE SCALE GENOMIC DNA]</scope>
    <source>
        <strain evidence="8 9">MSJ-6</strain>
    </source>
</reference>
<comment type="catalytic activity">
    <reaction evidence="7">
        <text>a peptidoglycan chain = a peptidoglycan chain with N-acetyl-1,6-anhydromuramyl-[peptide] at the reducing end + a peptidoglycan chain with N-acetylglucosamine at the non-reducing end.</text>
        <dbReference type="EC" id="4.2.2.29"/>
    </reaction>
</comment>